<proteinExistence type="inferred from homology"/>
<comment type="subcellular location">
    <subcellularLocation>
        <location evidence="1">Mitochondrion membrane</location>
        <topology evidence="1">Multi-pass membrane protein</topology>
    </subcellularLocation>
</comment>
<evidence type="ECO:0000256" key="2">
    <source>
        <dbReference type="ARBA" id="ARBA00006375"/>
    </source>
</evidence>
<keyword evidence="8 10" id="KW-0472">Membrane</keyword>
<organism evidence="13">
    <name type="scientific">Micromonas pusilla (strain CCMP1545)</name>
    <name type="common">Picoplanktonic green alga</name>
    <dbReference type="NCBI Taxonomy" id="564608"/>
    <lineage>
        <taxon>Eukaryota</taxon>
        <taxon>Viridiplantae</taxon>
        <taxon>Chlorophyta</taxon>
        <taxon>Mamiellophyceae</taxon>
        <taxon>Mamiellales</taxon>
        <taxon>Mamiellaceae</taxon>
        <taxon>Micromonas</taxon>
    </lineage>
</organism>
<evidence type="ECO:0000313" key="13">
    <source>
        <dbReference type="Proteomes" id="UP000001876"/>
    </source>
</evidence>
<dbReference type="PANTHER" id="PTHR45758">
    <property type="entry name" value="MITOFERRIN-1-RELATED"/>
    <property type="match status" value="1"/>
</dbReference>
<dbReference type="InterPro" id="IPR002067">
    <property type="entry name" value="MCP"/>
</dbReference>
<evidence type="ECO:0000256" key="1">
    <source>
        <dbReference type="ARBA" id="ARBA00004225"/>
    </source>
</evidence>
<dbReference type="SUPFAM" id="SSF103506">
    <property type="entry name" value="Mitochondrial carrier"/>
    <property type="match status" value="1"/>
</dbReference>
<dbReference type="RefSeq" id="XP_003061875.1">
    <property type="nucleotide sequence ID" value="XM_003061829.1"/>
</dbReference>
<dbReference type="PRINTS" id="PR00927">
    <property type="entry name" value="ADPTRNSLCASE"/>
</dbReference>
<dbReference type="InterPro" id="IPR018108">
    <property type="entry name" value="MCP_transmembrane"/>
</dbReference>
<comment type="catalytic activity">
    <reaction evidence="9">
        <text>ADP(in) + ATP(out) = ADP(out) + ATP(in)</text>
        <dbReference type="Rhea" id="RHEA:34999"/>
        <dbReference type="ChEBI" id="CHEBI:30616"/>
        <dbReference type="ChEBI" id="CHEBI:456216"/>
    </reaction>
    <physiologicalReaction direction="left-to-right" evidence="9">
        <dbReference type="Rhea" id="RHEA:35000"/>
    </physiologicalReaction>
</comment>
<evidence type="ECO:0000256" key="9">
    <source>
        <dbReference type="ARBA" id="ARBA00024143"/>
    </source>
</evidence>
<protein>
    <submittedName>
        <fullName evidence="12">Mitochondrial carrier family</fullName>
    </submittedName>
</protein>
<dbReference type="AlphaFoldDB" id="C1N2I1"/>
<keyword evidence="3 11" id="KW-0813">Transport</keyword>
<evidence type="ECO:0000256" key="6">
    <source>
        <dbReference type="ARBA" id="ARBA00022989"/>
    </source>
</evidence>
<keyword evidence="13" id="KW-1185">Reference proteome</keyword>
<dbReference type="GO" id="GO:0005743">
    <property type="term" value="C:mitochondrial inner membrane"/>
    <property type="evidence" value="ECO:0007669"/>
    <property type="project" value="InterPro"/>
</dbReference>
<dbReference type="OrthoDB" id="276989at2759"/>
<keyword evidence="5" id="KW-0677">Repeat</keyword>
<evidence type="ECO:0000256" key="8">
    <source>
        <dbReference type="ARBA" id="ARBA00023136"/>
    </source>
</evidence>
<dbReference type="Gene3D" id="1.50.40.10">
    <property type="entry name" value="Mitochondrial carrier domain"/>
    <property type="match status" value="2"/>
</dbReference>
<name>C1N2I1_MICPC</name>
<comment type="similarity">
    <text evidence="2 11">Belongs to the mitochondrial carrier (TC 2.A.29) family.</text>
</comment>
<dbReference type="PROSITE" id="PS50920">
    <property type="entry name" value="SOLCAR"/>
    <property type="match status" value="3"/>
</dbReference>
<feature type="repeat" description="Solcar" evidence="10">
    <location>
        <begin position="1"/>
        <end position="105"/>
    </location>
</feature>
<keyword evidence="6" id="KW-1133">Transmembrane helix</keyword>
<reference evidence="12 13" key="1">
    <citation type="journal article" date="2009" name="Science">
        <title>Green evolution and dynamic adaptations revealed by genomes of the marine picoeukaryotes Micromonas.</title>
        <authorList>
            <person name="Worden A.Z."/>
            <person name="Lee J.H."/>
            <person name="Mock T."/>
            <person name="Rouze P."/>
            <person name="Simmons M.P."/>
            <person name="Aerts A.L."/>
            <person name="Allen A.E."/>
            <person name="Cuvelier M.L."/>
            <person name="Derelle E."/>
            <person name="Everett M.V."/>
            <person name="Foulon E."/>
            <person name="Grimwood J."/>
            <person name="Gundlach H."/>
            <person name="Henrissat B."/>
            <person name="Napoli C."/>
            <person name="McDonald S.M."/>
            <person name="Parker M.S."/>
            <person name="Rombauts S."/>
            <person name="Salamov A."/>
            <person name="Von Dassow P."/>
            <person name="Badger J.H."/>
            <person name="Coutinho P.M."/>
            <person name="Demir E."/>
            <person name="Dubchak I."/>
            <person name="Gentemann C."/>
            <person name="Eikrem W."/>
            <person name="Gready J.E."/>
            <person name="John U."/>
            <person name="Lanier W."/>
            <person name="Lindquist E.A."/>
            <person name="Lucas S."/>
            <person name="Mayer K.F."/>
            <person name="Moreau H."/>
            <person name="Not F."/>
            <person name="Otillar R."/>
            <person name="Panaud O."/>
            <person name="Pangilinan J."/>
            <person name="Paulsen I."/>
            <person name="Piegu B."/>
            <person name="Poliakov A."/>
            <person name="Robbens S."/>
            <person name="Schmutz J."/>
            <person name="Toulza E."/>
            <person name="Wyss T."/>
            <person name="Zelensky A."/>
            <person name="Zhou K."/>
            <person name="Armbrust E.V."/>
            <person name="Bhattacharya D."/>
            <person name="Goodenough U.W."/>
            <person name="Van de Peer Y."/>
            <person name="Grigoriev I.V."/>
        </authorList>
    </citation>
    <scope>NUCLEOTIDE SEQUENCE [LARGE SCALE GENOMIC DNA]</scope>
    <source>
        <strain evidence="12 13">CCMP1545</strain>
    </source>
</reference>
<dbReference type="KEGG" id="mpp:MICPUCDRAFT_35490"/>
<gene>
    <name evidence="12" type="ORF">MICPUCDRAFT_35490</name>
</gene>
<dbReference type="Pfam" id="PF00153">
    <property type="entry name" value="Mito_carr"/>
    <property type="match status" value="3"/>
</dbReference>
<dbReference type="PRINTS" id="PR00926">
    <property type="entry name" value="MITOCARRIER"/>
</dbReference>
<dbReference type="GO" id="GO:0140021">
    <property type="term" value="P:mitochondrial ADP transmembrane transport"/>
    <property type="evidence" value="ECO:0007669"/>
    <property type="project" value="InterPro"/>
</dbReference>
<dbReference type="GO" id="GO:0048250">
    <property type="term" value="P:iron import into the mitochondrion"/>
    <property type="evidence" value="ECO:0007669"/>
    <property type="project" value="TreeGrafter"/>
</dbReference>
<evidence type="ECO:0000256" key="5">
    <source>
        <dbReference type="ARBA" id="ARBA00022737"/>
    </source>
</evidence>
<keyword evidence="4 10" id="KW-0812">Transmembrane</keyword>
<dbReference type="eggNOG" id="KOG0760">
    <property type="taxonomic scope" value="Eukaryota"/>
</dbReference>
<dbReference type="Proteomes" id="UP000001876">
    <property type="component" value="Unassembled WGS sequence"/>
</dbReference>
<feature type="repeat" description="Solcar" evidence="10">
    <location>
        <begin position="115"/>
        <end position="199"/>
    </location>
</feature>
<sequence>MLAGALAGTTEHCAMFPLDTIKTRMQTAVRGIAVSPAVARTAGATAAAAEIHSHFNPVSAMRHATRALMRAEGVAGLYRGISAVGIGAGPAHAVYFATYEHAKEALGGNANKNQHAPLAHAAAGMCATIAGDAVQTPVDTVKQRLQMSGSPYRGVVDCVSATVRAQGVGALYRSYPTTLAMNVPFTAIHFSSYESAKIAMRVDDEDKEETFAVQFLAGGAAGGLAAAVTTPLDVVKTRMQTHCEVAESPYGTSNMAAAMRAVVAEEGAGALLRGLGPRVLFHIPAGAISWATYEYGKRVLGVSGSSGGGTHHH</sequence>
<evidence type="ECO:0000313" key="12">
    <source>
        <dbReference type="EMBL" id="EEH53587.1"/>
    </source>
</evidence>
<accession>C1N2I1</accession>
<dbReference type="GO" id="GO:0015093">
    <property type="term" value="F:ferrous iron transmembrane transporter activity"/>
    <property type="evidence" value="ECO:0007669"/>
    <property type="project" value="TreeGrafter"/>
</dbReference>
<dbReference type="GeneID" id="9687533"/>
<dbReference type="InterPro" id="IPR023395">
    <property type="entry name" value="MCP_dom_sf"/>
</dbReference>
<evidence type="ECO:0000256" key="3">
    <source>
        <dbReference type="ARBA" id="ARBA00022448"/>
    </source>
</evidence>
<feature type="repeat" description="Solcar" evidence="10">
    <location>
        <begin position="209"/>
        <end position="299"/>
    </location>
</feature>
<evidence type="ECO:0000256" key="11">
    <source>
        <dbReference type="RuleBase" id="RU000488"/>
    </source>
</evidence>
<dbReference type="PANTHER" id="PTHR45758:SF4">
    <property type="entry name" value="MITOFERRIN-1"/>
    <property type="match status" value="1"/>
</dbReference>
<dbReference type="GO" id="GO:0005471">
    <property type="term" value="F:ATP:ADP antiporter activity"/>
    <property type="evidence" value="ECO:0007669"/>
    <property type="project" value="InterPro"/>
</dbReference>
<dbReference type="EMBL" id="GG663745">
    <property type="protein sequence ID" value="EEH53587.1"/>
    <property type="molecule type" value="Genomic_DNA"/>
</dbReference>
<keyword evidence="7" id="KW-0496">Mitochondrion</keyword>
<evidence type="ECO:0000256" key="10">
    <source>
        <dbReference type="PROSITE-ProRule" id="PRU00282"/>
    </source>
</evidence>
<dbReference type="STRING" id="564608.C1N2I1"/>
<dbReference type="OMA" id="WRPMRGM"/>
<dbReference type="GO" id="GO:1990544">
    <property type="term" value="P:mitochondrial ATP transmembrane transport"/>
    <property type="evidence" value="ECO:0007669"/>
    <property type="project" value="InterPro"/>
</dbReference>
<evidence type="ECO:0000256" key="7">
    <source>
        <dbReference type="ARBA" id="ARBA00023128"/>
    </source>
</evidence>
<evidence type="ECO:0000256" key="4">
    <source>
        <dbReference type="ARBA" id="ARBA00022692"/>
    </source>
</evidence>
<dbReference type="InterPro" id="IPR002113">
    <property type="entry name" value="ADT_euk_type"/>
</dbReference>